<accession>A0ABX6ET29</accession>
<evidence type="ECO:0000313" key="2">
    <source>
        <dbReference type="EMBL" id="QGN15485.1"/>
    </source>
</evidence>
<keyword evidence="3" id="KW-1185">Reference proteome</keyword>
<name>A0ABX6ET29_KLUMA</name>
<proteinExistence type="predicted"/>
<protein>
    <submittedName>
        <fullName evidence="2">YKR011C</fullName>
    </submittedName>
</protein>
<organism evidence="2 3">
    <name type="scientific">Kluyveromyces marxianus</name>
    <name type="common">Yeast</name>
    <name type="synonym">Candida kefyr</name>
    <dbReference type="NCBI Taxonomy" id="4911"/>
    <lineage>
        <taxon>Eukaryota</taxon>
        <taxon>Fungi</taxon>
        <taxon>Dikarya</taxon>
        <taxon>Ascomycota</taxon>
        <taxon>Saccharomycotina</taxon>
        <taxon>Saccharomycetes</taxon>
        <taxon>Saccharomycetales</taxon>
        <taxon>Saccharomycetaceae</taxon>
        <taxon>Kluyveromyces</taxon>
    </lineage>
</organism>
<gene>
    <name evidence="2" type="ORF">FIM1_2176</name>
</gene>
<dbReference type="Proteomes" id="UP000422736">
    <property type="component" value="Chromosome 3"/>
</dbReference>
<feature type="region of interest" description="Disordered" evidence="1">
    <location>
        <begin position="205"/>
        <end position="232"/>
    </location>
</feature>
<feature type="compositionally biased region" description="Low complexity" evidence="1">
    <location>
        <begin position="207"/>
        <end position="224"/>
    </location>
</feature>
<evidence type="ECO:0000313" key="3">
    <source>
        <dbReference type="Proteomes" id="UP000422736"/>
    </source>
</evidence>
<dbReference type="EMBL" id="CP015056">
    <property type="protein sequence ID" value="QGN15485.1"/>
    <property type="molecule type" value="Genomic_DNA"/>
</dbReference>
<feature type="compositionally biased region" description="Basic residues" evidence="1">
    <location>
        <begin position="291"/>
        <end position="301"/>
    </location>
</feature>
<reference evidence="2 3" key="1">
    <citation type="submission" date="2016-03" db="EMBL/GenBank/DDBJ databases">
        <title>How can Kluyveromyces marxianus grow so fast - potential evolutionary course in Saccharomyces Complex revealed by comparative genomics.</title>
        <authorList>
            <person name="Mo W."/>
            <person name="Lu W."/>
            <person name="Yang X."/>
            <person name="Qi J."/>
            <person name="Lv H."/>
        </authorList>
    </citation>
    <scope>NUCLEOTIDE SEQUENCE [LARGE SCALE GENOMIC DNA]</scope>
    <source>
        <strain evidence="2 3">FIM1</strain>
    </source>
</reference>
<sequence>MDKIYVYAGENKAKIELTRIKDVPRIEDIIEYLHRMQDIFQLQLGVVETITGNLKIRSSSQHDDSEDYGKPFYILEYCEGEDRYSLWRTSYEWKLSGAIATLYGNNGPVEFPVALLDAFKNFKHKEEILNSLKEFNIKKAKALDWQMVAVELSKFIDDFEKSSSEIDRHQLKTAIALTLLKCMVHSNKIALENTLLSYDAKMHQQESNVSSPSSTSTKPTRATSVESDYTHMPSTQLQSNFNSFFQSMAENFETYDTEKQPSTRSLKLPPLTKVRSNSNKRNPAGQVEKPTKKKSRRMSIK</sequence>
<feature type="region of interest" description="Disordered" evidence="1">
    <location>
        <begin position="255"/>
        <end position="301"/>
    </location>
</feature>
<evidence type="ECO:0000256" key="1">
    <source>
        <dbReference type="SAM" id="MobiDB-lite"/>
    </source>
</evidence>